<dbReference type="Proteomes" id="UP000557717">
    <property type="component" value="Unassembled WGS sequence"/>
</dbReference>
<dbReference type="InterPro" id="IPR012373">
    <property type="entry name" value="Ferrdict_sens_TM"/>
</dbReference>
<accession>A0A840V5I2</accession>
<proteinExistence type="predicted"/>
<evidence type="ECO:0000256" key="1">
    <source>
        <dbReference type="SAM" id="Phobius"/>
    </source>
</evidence>
<keyword evidence="1" id="KW-1133">Transmembrane helix</keyword>
<reference evidence="2 3" key="1">
    <citation type="submission" date="2020-08" db="EMBL/GenBank/DDBJ databases">
        <title>Genomic Encyclopedia of Type Strains, Phase IV (KMG-IV): sequencing the most valuable type-strain genomes for metagenomic binning, comparative biology and taxonomic classification.</title>
        <authorList>
            <person name="Goeker M."/>
        </authorList>
    </citation>
    <scope>NUCLEOTIDE SEQUENCE [LARGE SCALE GENOMIC DNA]</scope>
    <source>
        <strain evidence="2 3">YC6886</strain>
    </source>
</reference>
<comment type="caution">
    <text evidence="2">The sequence shown here is derived from an EMBL/GenBank/DDBJ whole genome shotgun (WGS) entry which is preliminary data.</text>
</comment>
<dbReference type="AlphaFoldDB" id="A0A840V5I2"/>
<dbReference type="RefSeq" id="WP_184015041.1">
    <property type="nucleotide sequence ID" value="NZ_JACHFD010000001.1"/>
</dbReference>
<organism evidence="2 3">
    <name type="scientific">Haloferula luteola</name>
    <dbReference type="NCBI Taxonomy" id="595692"/>
    <lineage>
        <taxon>Bacteria</taxon>
        <taxon>Pseudomonadati</taxon>
        <taxon>Verrucomicrobiota</taxon>
        <taxon>Verrucomicrobiia</taxon>
        <taxon>Verrucomicrobiales</taxon>
        <taxon>Verrucomicrobiaceae</taxon>
        <taxon>Haloferula</taxon>
    </lineage>
</organism>
<dbReference type="PANTHER" id="PTHR30273">
    <property type="entry name" value="PERIPLASMIC SIGNAL SENSOR AND SIGMA FACTOR ACTIVATOR FECR-RELATED"/>
    <property type="match status" value="1"/>
</dbReference>
<gene>
    <name evidence="2" type="ORF">HNR46_000269</name>
</gene>
<keyword evidence="1" id="KW-0472">Membrane</keyword>
<evidence type="ECO:0000313" key="2">
    <source>
        <dbReference type="EMBL" id="MBB5350048.1"/>
    </source>
</evidence>
<protein>
    <submittedName>
        <fullName evidence="2">Ferric-dicitrate binding protein FerR (Iron transport regulator)</fullName>
    </submittedName>
</protein>
<feature type="transmembrane region" description="Helical" evidence="1">
    <location>
        <begin position="80"/>
        <end position="100"/>
    </location>
</feature>
<dbReference type="Gene3D" id="2.60.120.1440">
    <property type="match status" value="1"/>
</dbReference>
<name>A0A840V5I2_9BACT</name>
<dbReference type="EMBL" id="JACHFD010000001">
    <property type="protein sequence ID" value="MBB5350048.1"/>
    <property type="molecule type" value="Genomic_DNA"/>
</dbReference>
<dbReference type="SUPFAM" id="SSF49899">
    <property type="entry name" value="Concanavalin A-like lectins/glucanases"/>
    <property type="match status" value="1"/>
</dbReference>
<dbReference type="InterPro" id="IPR013320">
    <property type="entry name" value="ConA-like_dom_sf"/>
</dbReference>
<keyword evidence="1" id="KW-0812">Transmembrane</keyword>
<evidence type="ECO:0000313" key="3">
    <source>
        <dbReference type="Proteomes" id="UP000557717"/>
    </source>
</evidence>
<keyword evidence="3" id="KW-1185">Reference proteome</keyword>
<dbReference type="Pfam" id="PF13385">
    <property type="entry name" value="Laminin_G_3"/>
    <property type="match status" value="1"/>
</dbReference>
<sequence>MKSDSHDRRLDGYFSGELSEEDWEALEAELQVSGEAREAFWERAAMEQALESWGSEQRGDELKFPGHSDAREARRGGWKIWITGGAGWAAAAAVLIAWGWQSRGQEGMSREMADAVAPRPVLHSADGNPVATLTSSVDVEADVRFLRGQSIGAGQAIEIRRGLIELDFFSGARITLQGPATFIPDSDFQVTVLNGQAQAEVPESAVGFRMMLPDGMVTDFGRRFSVRVEGQSTTRVQALEGEIEVTTAKEGGSGVTRRLQQGQAVSLAGKQGLNPLEWLPMDLAGELESVRQRKDLSRLERWRESCVRIDADPSLITHFSLTPEERGTRVIRNHAGNGREPESGTVISAEWATGRWPGKPALAFRRPADRVRVDIPGRFLAASFVTWARVDGLPRRYNGLFLSEYGIDGEVHWQLSDDGRFLFGVRPPGSEPVSPFLRAFSDPVVTPWTYGSWRMLATTYDAGAGEVVHYVDGVEVGRNRLEETVALRFGRATLGNFFDPEPEAHVARPDLGEEWSFRNWTGLIDEFMLFSRVLDGSELRQLYEVGRAD</sequence>
<dbReference type="GO" id="GO:0016989">
    <property type="term" value="F:sigma factor antagonist activity"/>
    <property type="evidence" value="ECO:0007669"/>
    <property type="project" value="TreeGrafter"/>
</dbReference>
<dbReference type="Gene3D" id="2.60.120.200">
    <property type="match status" value="1"/>
</dbReference>
<dbReference type="PANTHER" id="PTHR30273:SF2">
    <property type="entry name" value="PROTEIN FECR"/>
    <property type="match status" value="1"/>
</dbReference>